<proteinExistence type="predicted"/>
<feature type="domain" description="AB hydrolase-1" evidence="2">
    <location>
        <begin position="32"/>
        <end position="125"/>
    </location>
</feature>
<gene>
    <name evidence="3" type="ordered locus">KSE_68220</name>
</gene>
<evidence type="ECO:0000313" key="3">
    <source>
        <dbReference type="EMBL" id="BAJ32580.1"/>
    </source>
</evidence>
<name>E4N346_KITSK</name>
<dbReference type="Pfam" id="PF12697">
    <property type="entry name" value="Abhydrolase_6"/>
    <property type="match status" value="1"/>
</dbReference>
<dbReference type="KEGG" id="ksk:KSE_68220"/>
<reference evidence="3 4" key="1">
    <citation type="journal article" date="2010" name="DNA Res.">
        <title>Genome sequence of Kitasatospora setae NBRC 14216T: an evolutionary snapshot of the family Streptomycetaceae.</title>
        <authorList>
            <person name="Ichikawa N."/>
            <person name="Oguchi A."/>
            <person name="Ikeda H."/>
            <person name="Ishikawa J."/>
            <person name="Kitani S."/>
            <person name="Watanabe Y."/>
            <person name="Nakamura S."/>
            <person name="Katano Y."/>
            <person name="Kishi E."/>
            <person name="Sasagawa M."/>
            <person name="Ankai A."/>
            <person name="Fukui S."/>
            <person name="Hashimoto Y."/>
            <person name="Kamata S."/>
            <person name="Otoguro M."/>
            <person name="Tanikawa S."/>
            <person name="Nihira T."/>
            <person name="Horinouchi S."/>
            <person name="Ohnishi Y."/>
            <person name="Hayakawa M."/>
            <person name="Kuzuyama T."/>
            <person name="Arisawa A."/>
            <person name="Nomoto F."/>
            <person name="Miura H."/>
            <person name="Takahashi Y."/>
            <person name="Fujita N."/>
        </authorList>
    </citation>
    <scope>NUCLEOTIDE SEQUENCE [LARGE SCALE GENOMIC DNA]</scope>
    <source>
        <strain evidence="4">ATCC 33774 / DSM 43861 / JCM 3304 / KCC A-0304 / NBRC 14216 / KM-6054</strain>
    </source>
</reference>
<dbReference type="InterPro" id="IPR000073">
    <property type="entry name" value="AB_hydrolase_1"/>
</dbReference>
<protein>
    <recommendedName>
        <fullName evidence="2">AB hydrolase-1 domain-containing protein</fullName>
    </recommendedName>
</protein>
<dbReference type="SUPFAM" id="SSF53474">
    <property type="entry name" value="alpha/beta-Hydrolases"/>
    <property type="match status" value="1"/>
</dbReference>
<evidence type="ECO:0000259" key="2">
    <source>
        <dbReference type="Pfam" id="PF12697"/>
    </source>
</evidence>
<accession>E4N346</accession>
<dbReference type="GO" id="GO:0003824">
    <property type="term" value="F:catalytic activity"/>
    <property type="evidence" value="ECO:0007669"/>
    <property type="project" value="UniProtKB-ARBA"/>
</dbReference>
<evidence type="ECO:0000313" key="4">
    <source>
        <dbReference type="Proteomes" id="UP000007076"/>
    </source>
</evidence>
<dbReference type="RefSeq" id="WP_014139873.1">
    <property type="nucleotide sequence ID" value="NC_016109.1"/>
</dbReference>
<dbReference type="AlphaFoldDB" id="E4N346"/>
<dbReference type="Gene3D" id="3.40.50.1820">
    <property type="entry name" value="alpha/beta hydrolase"/>
    <property type="match status" value="1"/>
</dbReference>
<keyword evidence="4" id="KW-1185">Reference proteome</keyword>
<dbReference type="HOGENOM" id="CLU_1862515_0_0_11"/>
<feature type="region of interest" description="Disordered" evidence="1">
    <location>
        <begin position="1"/>
        <end position="20"/>
    </location>
</feature>
<organism evidence="3 4">
    <name type="scientific">Kitasatospora setae (strain ATCC 33774 / DSM 43861 / JCM 3304 / KCC A-0304 / NBRC 14216 / KM-6054)</name>
    <name type="common">Streptomyces setae</name>
    <dbReference type="NCBI Taxonomy" id="452652"/>
    <lineage>
        <taxon>Bacteria</taxon>
        <taxon>Bacillati</taxon>
        <taxon>Actinomycetota</taxon>
        <taxon>Actinomycetes</taxon>
        <taxon>Kitasatosporales</taxon>
        <taxon>Streptomycetaceae</taxon>
        <taxon>Kitasatospora</taxon>
    </lineage>
</organism>
<evidence type="ECO:0000256" key="1">
    <source>
        <dbReference type="SAM" id="MobiDB-lite"/>
    </source>
</evidence>
<dbReference type="InterPro" id="IPR029058">
    <property type="entry name" value="AB_hydrolase_fold"/>
</dbReference>
<dbReference type="STRING" id="452652.KSE_68220"/>
<sequence length="137" mass="14860">MPHAAAEPQQEGQREEFRARVPGGTLHAVDLVRLNAEAAALADHYRASPGFLLGLPYEPLEPERPGIAHLDRIDTPALVLVGEHDAPYGHGCFRRLAAGLPRARAEVVPGADHLVNLTRPEEFARRLAAFLATLPGR</sequence>
<dbReference type="PATRIC" id="fig|452652.3.peg.6845"/>
<dbReference type="Proteomes" id="UP000007076">
    <property type="component" value="Chromosome"/>
</dbReference>
<dbReference type="EMBL" id="AP010968">
    <property type="protein sequence ID" value="BAJ32580.1"/>
    <property type="molecule type" value="Genomic_DNA"/>
</dbReference>